<dbReference type="InterPro" id="IPR052159">
    <property type="entry name" value="Competence_DNA_uptake"/>
</dbReference>
<evidence type="ECO:0008006" key="2">
    <source>
        <dbReference type="Google" id="ProtNLM"/>
    </source>
</evidence>
<reference evidence="1" key="1">
    <citation type="submission" date="2019-02" db="EMBL/GenBank/DDBJ databases">
        <authorList>
            <person name="Gruber-Vodicka R. H."/>
            <person name="Seah K. B. B."/>
        </authorList>
    </citation>
    <scope>NUCLEOTIDE SEQUENCE</scope>
    <source>
        <strain evidence="1">BECK_BZ15</strain>
    </source>
</reference>
<dbReference type="SUPFAM" id="SSF56281">
    <property type="entry name" value="Metallo-hydrolase/oxidoreductase"/>
    <property type="match status" value="1"/>
</dbReference>
<accession>A0A450T939</accession>
<dbReference type="InterPro" id="IPR036866">
    <property type="entry name" value="RibonucZ/Hydroxyglut_hydro"/>
</dbReference>
<dbReference type="EMBL" id="CAADEW010000143">
    <property type="protein sequence ID" value="VFJ63215.1"/>
    <property type="molecule type" value="Genomic_DNA"/>
</dbReference>
<proteinExistence type="predicted"/>
<dbReference type="AlphaFoldDB" id="A0A450T939"/>
<name>A0A450T939_9GAMM</name>
<protein>
    <recommendedName>
        <fullName evidence="2">Metallo-beta-lactamase superfamily protein</fullName>
    </recommendedName>
</protein>
<dbReference type="Gene3D" id="3.60.15.10">
    <property type="entry name" value="Ribonuclease Z/Hydroxyacylglutathione hydrolase-like"/>
    <property type="match status" value="1"/>
</dbReference>
<organism evidence="1">
    <name type="scientific">Candidatus Kentrum sp. FW</name>
    <dbReference type="NCBI Taxonomy" id="2126338"/>
    <lineage>
        <taxon>Bacteria</taxon>
        <taxon>Pseudomonadati</taxon>
        <taxon>Pseudomonadota</taxon>
        <taxon>Gammaproteobacteria</taxon>
        <taxon>Candidatus Kentrum</taxon>
    </lineage>
</organism>
<sequence>MFTIEMLSANEGDALWIEYGDKTAPKRLLIDCGYKKNYRTVAERLGADPTLGFELIVLTHVDADHIAGAIPLLLDDRLGPDRVRDVWFNEFDHLSPPDSSDSNVPDTLGAKQGEFFGGVLHDRGYPWNRAFGGGAVVVEDEGELPRMELDGGMVLTLLSPSKPKLAEMRERWSNDLKGSGIAPGDWQKALQVLGTHGPLLPDVLGSKKVQWPPDIERLAEEDFTPDASEPNGSSIAFLAEFGDRTALFAGDAHAPLLAANIRRLLRARGLDRLPLDAFKMSHHGSARNNSQELLELLDCKRYLISTNGNRHNHPNAKALARVLTVNDHKVTLIFNYRSDETGPWDDDDLRRQHNYGTVYPAGDETGVRVEL</sequence>
<gene>
    <name evidence="1" type="ORF">BECKFW1821A_GA0114235_11432</name>
</gene>
<dbReference type="PANTHER" id="PTHR30619">
    <property type="entry name" value="DNA INTERNALIZATION/COMPETENCE PROTEIN COMEC/REC2"/>
    <property type="match status" value="1"/>
</dbReference>
<evidence type="ECO:0000313" key="1">
    <source>
        <dbReference type="EMBL" id="VFJ63215.1"/>
    </source>
</evidence>
<dbReference type="PANTHER" id="PTHR30619:SF1">
    <property type="entry name" value="RECOMBINATION PROTEIN 2"/>
    <property type="match status" value="1"/>
</dbReference>